<sequence>MSKYRVGFLLSNSHSTNAKVIDLVDDWDYTEKEAKEIVNSDDKLNELLGEWLSEVMWAEIKFLKTKKEQKEWVNLNG</sequence>
<protein>
    <submittedName>
        <fullName evidence="1">Uncharacterized protein</fullName>
    </submittedName>
</protein>
<evidence type="ECO:0000313" key="1">
    <source>
        <dbReference type="EMBL" id="PHH98458.1"/>
    </source>
</evidence>
<proteinExistence type="predicted"/>
<organism evidence="1 2">
    <name type="scientific">Fusobacterium nucleatum subsp. polymorphum</name>
    <name type="common">Fusobacterium polymorphum</name>
    <dbReference type="NCBI Taxonomy" id="76857"/>
    <lineage>
        <taxon>Bacteria</taxon>
        <taxon>Fusobacteriati</taxon>
        <taxon>Fusobacteriota</taxon>
        <taxon>Fusobacteriia</taxon>
        <taxon>Fusobacteriales</taxon>
        <taxon>Fusobacteriaceae</taxon>
        <taxon>Fusobacterium</taxon>
    </lineage>
</organism>
<name>A0A2C6A8R2_FUSNP</name>
<dbReference type="AlphaFoldDB" id="A0A2C6A8R2"/>
<dbReference type="Proteomes" id="UP000223525">
    <property type="component" value="Unassembled WGS sequence"/>
</dbReference>
<evidence type="ECO:0000313" key="2">
    <source>
        <dbReference type="Proteomes" id="UP000223525"/>
    </source>
</evidence>
<dbReference type="EMBL" id="NIRK01000001">
    <property type="protein sequence ID" value="PHH98458.1"/>
    <property type="molecule type" value="Genomic_DNA"/>
</dbReference>
<accession>A0A2C6A8R2</accession>
<gene>
    <name evidence="1" type="ORF">CA836_01005</name>
</gene>
<dbReference type="RefSeq" id="WP_099002347.1">
    <property type="nucleotide sequence ID" value="NZ_CP077158.1"/>
</dbReference>
<reference evidence="1 2" key="1">
    <citation type="submission" date="2017-06" db="EMBL/GenBank/DDBJ databases">
        <title>Draft genome sequence of Fusobacterium nucleatum subsp. polymorphum KCOM 1248 (=ChDC F113).</title>
        <authorList>
            <person name="Kook J.-K."/>
            <person name="Park S.-N."/>
            <person name="Lim Y.K."/>
            <person name="Roh H."/>
        </authorList>
    </citation>
    <scope>NUCLEOTIDE SEQUENCE [LARGE SCALE GENOMIC DNA]</scope>
    <source>
        <strain evidence="2">KCOM 1248 (ChDC F113)</strain>
    </source>
</reference>
<comment type="caution">
    <text evidence="1">The sequence shown here is derived from an EMBL/GenBank/DDBJ whole genome shotgun (WGS) entry which is preliminary data.</text>
</comment>